<dbReference type="Pfam" id="PF13690">
    <property type="entry name" value="CheX"/>
    <property type="match status" value="1"/>
</dbReference>
<evidence type="ECO:0000256" key="1">
    <source>
        <dbReference type="ARBA" id="ARBA00022500"/>
    </source>
</evidence>
<reference evidence="3 4" key="1">
    <citation type="journal article" date="2015" name="Nature">
        <title>rRNA introns, odd ribosomes, and small enigmatic genomes across a large radiation of phyla.</title>
        <authorList>
            <person name="Brown C.T."/>
            <person name="Hug L.A."/>
            <person name="Thomas B.C."/>
            <person name="Sharon I."/>
            <person name="Castelle C.J."/>
            <person name="Singh A."/>
            <person name="Wilkins M.J."/>
            <person name="Williams K.H."/>
            <person name="Banfield J.F."/>
        </authorList>
    </citation>
    <scope>NUCLEOTIDE SEQUENCE [LARGE SCALE GENOMIC DNA]</scope>
</reference>
<dbReference type="CDD" id="cd17906">
    <property type="entry name" value="CheX"/>
    <property type="match status" value="1"/>
</dbReference>
<comment type="caution">
    <text evidence="3">The sequence shown here is derived from an EMBL/GenBank/DDBJ whole genome shotgun (WGS) entry which is preliminary data.</text>
</comment>
<dbReference type="InterPro" id="IPR038756">
    <property type="entry name" value="CheX-like"/>
</dbReference>
<dbReference type="SUPFAM" id="SSF103039">
    <property type="entry name" value="CheC-like"/>
    <property type="match status" value="1"/>
</dbReference>
<keyword evidence="1" id="KW-0145">Chemotaxis</keyword>
<dbReference type="AlphaFoldDB" id="A0A0G1DJ00"/>
<gene>
    <name evidence="3" type="ORF">UV42_C0043G0003</name>
</gene>
<dbReference type="PANTHER" id="PTHR39452">
    <property type="entry name" value="CHEY-P PHOSPHATASE CHEX"/>
    <property type="match status" value="1"/>
</dbReference>
<accession>A0A0G1DJ00</accession>
<evidence type="ECO:0000313" key="4">
    <source>
        <dbReference type="Proteomes" id="UP000033867"/>
    </source>
</evidence>
<feature type="domain" description="Chemotaxis phosphatase CheX-like" evidence="2">
    <location>
        <begin position="46"/>
        <end position="138"/>
    </location>
</feature>
<dbReference type="EMBL" id="LCEK01000043">
    <property type="protein sequence ID" value="KKS70801.1"/>
    <property type="molecule type" value="Genomic_DNA"/>
</dbReference>
<dbReference type="PANTHER" id="PTHR39452:SF1">
    <property type="entry name" value="CHEY-P PHOSPHATASE CHEX"/>
    <property type="match status" value="1"/>
</dbReference>
<evidence type="ECO:0000259" key="2">
    <source>
        <dbReference type="Pfam" id="PF13690"/>
    </source>
</evidence>
<protein>
    <recommendedName>
        <fullName evidence="2">Chemotaxis phosphatase CheX-like domain-containing protein</fullName>
    </recommendedName>
</protein>
<dbReference type="Proteomes" id="UP000033867">
    <property type="component" value="Unassembled WGS sequence"/>
</dbReference>
<name>A0A0G1DJ00_9BACT</name>
<evidence type="ECO:0000313" key="3">
    <source>
        <dbReference type="EMBL" id="KKS70801.1"/>
    </source>
</evidence>
<proteinExistence type="predicted"/>
<dbReference type="GO" id="GO:0006935">
    <property type="term" value="P:chemotaxis"/>
    <property type="evidence" value="ECO:0007669"/>
    <property type="project" value="UniProtKB-KW"/>
</dbReference>
<dbReference type="Gene3D" id="3.40.1550.10">
    <property type="entry name" value="CheC-like"/>
    <property type="match status" value="1"/>
</dbReference>
<dbReference type="InterPro" id="IPR028051">
    <property type="entry name" value="CheX-like_dom"/>
</dbReference>
<sequence length="154" mass="17130">MMDVKNVNAFTEVIVNTFETALNSKPFRCGDFSALDGDIRNPDDLMCIITFSGTLTGAIILTFPESTAKKVYAALMFEEAKSLSDELQEAFKEILNMVIGNVKAVISGQQIEFDEPMTAAGKKIKFENTDAVKWLLVPMSFKEWGHFSLYIGVK</sequence>
<dbReference type="InterPro" id="IPR028976">
    <property type="entry name" value="CheC-like_sf"/>
</dbReference>
<organism evidence="3 4">
    <name type="scientific">Candidatus Magasanikbacteria bacterium GW2011_GWE2_42_7</name>
    <dbReference type="NCBI Taxonomy" id="1619052"/>
    <lineage>
        <taxon>Bacteria</taxon>
        <taxon>Candidatus Magasanikiibacteriota</taxon>
    </lineage>
</organism>